<keyword evidence="2" id="KW-1185">Reference proteome</keyword>
<name>A0A6G7XDJ1_9MICO</name>
<protein>
    <submittedName>
        <fullName evidence="1">OsmC family peroxiredoxin</fullName>
    </submittedName>
</protein>
<dbReference type="InterPro" id="IPR015946">
    <property type="entry name" value="KH_dom-like_a/b"/>
</dbReference>
<dbReference type="PANTHER" id="PTHR42830:SF2">
    <property type="entry name" value="OSMC_OHR FAMILY PROTEIN"/>
    <property type="match status" value="1"/>
</dbReference>
<sequence length="166" mass="18125">MNGLHEYRVGVEWRGNRGTGTSGYRDYGRELLIHAANKEPLEGSADPTFHGNAERWNPEELLVAALAQCHMLSYLHMAVREGVVVTGYTDEATGTMQQRGLGGAFTEVVLRPRVTVADVSMVEAARAAHAEAREHCFIANSVNFPVRHEPEIVVAGPENDSDSSPL</sequence>
<dbReference type="Gene3D" id="3.30.300.20">
    <property type="match status" value="1"/>
</dbReference>
<dbReference type="AlphaFoldDB" id="A0A6G7XDJ1"/>
<dbReference type="InterPro" id="IPR003718">
    <property type="entry name" value="OsmC/Ohr_fam"/>
</dbReference>
<dbReference type="InterPro" id="IPR036102">
    <property type="entry name" value="OsmC/Ohrsf"/>
</dbReference>
<dbReference type="SUPFAM" id="SSF82784">
    <property type="entry name" value="OsmC-like"/>
    <property type="match status" value="1"/>
</dbReference>
<dbReference type="EMBL" id="CP049863">
    <property type="protein sequence ID" value="QIK62680.1"/>
    <property type="molecule type" value="Genomic_DNA"/>
</dbReference>
<reference evidence="1 2" key="1">
    <citation type="submission" date="2020-03" db="EMBL/GenBank/DDBJ databases">
        <title>Leucobacter sp. nov., isolated from beetles.</title>
        <authorList>
            <person name="Hyun D.-W."/>
            <person name="Bae J.-W."/>
        </authorList>
    </citation>
    <scope>NUCLEOTIDE SEQUENCE [LARGE SCALE GENOMIC DNA]</scope>
    <source>
        <strain evidence="1 2">HDW9C</strain>
    </source>
</reference>
<gene>
    <name evidence="1" type="ORF">G7068_05260</name>
</gene>
<dbReference type="PANTHER" id="PTHR42830">
    <property type="entry name" value="OSMOTICALLY INDUCIBLE FAMILY PROTEIN"/>
    <property type="match status" value="1"/>
</dbReference>
<dbReference type="RefSeq" id="WP_166289887.1">
    <property type="nucleotide sequence ID" value="NZ_CP049863.1"/>
</dbReference>
<dbReference type="InterPro" id="IPR052707">
    <property type="entry name" value="OsmC_Ohr_Peroxiredoxin"/>
</dbReference>
<dbReference type="Pfam" id="PF02566">
    <property type="entry name" value="OsmC"/>
    <property type="match status" value="1"/>
</dbReference>
<dbReference type="KEGG" id="lvi:G7068_05260"/>
<dbReference type="Proteomes" id="UP000502677">
    <property type="component" value="Chromosome"/>
</dbReference>
<evidence type="ECO:0000313" key="2">
    <source>
        <dbReference type="Proteomes" id="UP000502677"/>
    </source>
</evidence>
<proteinExistence type="predicted"/>
<accession>A0A6G7XDJ1</accession>
<evidence type="ECO:0000313" key="1">
    <source>
        <dbReference type="EMBL" id="QIK62680.1"/>
    </source>
</evidence>
<organism evidence="1 2">
    <name type="scientific">Leucobacter viscericola</name>
    <dbReference type="NCBI Taxonomy" id="2714935"/>
    <lineage>
        <taxon>Bacteria</taxon>
        <taxon>Bacillati</taxon>
        <taxon>Actinomycetota</taxon>
        <taxon>Actinomycetes</taxon>
        <taxon>Micrococcales</taxon>
        <taxon>Microbacteriaceae</taxon>
        <taxon>Leucobacter</taxon>
    </lineage>
</organism>